<dbReference type="GO" id="GO:0016301">
    <property type="term" value="F:kinase activity"/>
    <property type="evidence" value="ECO:0007669"/>
    <property type="project" value="UniProtKB-KW"/>
</dbReference>
<dbReference type="InterPro" id="IPR002139">
    <property type="entry name" value="Ribo/fructo_kinase"/>
</dbReference>
<evidence type="ECO:0000313" key="5">
    <source>
        <dbReference type="EMBL" id="KAL1500320.1"/>
    </source>
</evidence>
<dbReference type="InterPro" id="IPR029056">
    <property type="entry name" value="Ribokinase-like"/>
</dbReference>
<dbReference type="GO" id="GO:0006796">
    <property type="term" value="P:phosphate-containing compound metabolic process"/>
    <property type="evidence" value="ECO:0007669"/>
    <property type="project" value="UniProtKB-ARBA"/>
</dbReference>
<keyword evidence="3" id="KW-0418">Kinase</keyword>
<dbReference type="InterPro" id="IPR011611">
    <property type="entry name" value="PfkB_dom"/>
</dbReference>
<dbReference type="SUPFAM" id="SSF50494">
    <property type="entry name" value="Trypsin-like serine proteases"/>
    <property type="match status" value="1"/>
</dbReference>
<dbReference type="AlphaFoldDB" id="A0AB34IK84"/>
<name>A0AB34IK84_PRYPA</name>
<organism evidence="5 6">
    <name type="scientific">Prymnesium parvum</name>
    <name type="common">Toxic golden alga</name>
    <dbReference type="NCBI Taxonomy" id="97485"/>
    <lineage>
        <taxon>Eukaryota</taxon>
        <taxon>Haptista</taxon>
        <taxon>Haptophyta</taxon>
        <taxon>Prymnesiophyceae</taxon>
        <taxon>Prymnesiales</taxon>
        <taxon>Prymnesiaceae</taxon>
        <taxon>Prymnesium</taxon>
    </lineage>
</organism>
<dbReference type="PANTHER" id="PTHR10584">
    <property type="entry name" value="SUGAR KINASE"/>
    <property type="match status" value="1"/>
</dbReference>
<gene>
    <name evidence="5" type="ORF">AB1Y20_012986</name>
</gene>
<comment type="caution">
    <text evidence="5">The sequence shown here is derived from an EMBL/GenBank/DDBJ whole genome shotgun (WGS) entry which is preliminary data.</text>
</comment>
<evidence type="ECO:0000256" key="1">
    <source>
        <dbReference type="ARBA" id="ARBA00010688"/>
    </source>
</evidence>
<accession>A0AB34IK84</accession>
<evidence type="ECO:0000313" key="6">
    <source>
        <dbReference type="Proteomes" id="UP001515480"/>
    </source>
</evidence>
<dbReference type="PANTHER" id="PTHR10584:SF166">
    <property type="entry name" value="RIBOKINASE"/>
    <property type="match status" value="1"/>
</dbReference>
<keyword evidence="6" id="KW-1185">Reference proteome</keyword>
<comment type="similarity">
    <text evidence="1">Belongs to the carbohydrate kinase PfkB family.</text>
</comment>
<dbReference type="PRINTS" id="PR00990">
    <property type="entry name" value="RIBOKINASE"/>
</dbReference>
<dbReference type="Pfam" id="PF00294">
    <property type="entry name" value="PfkB"/>
    <property type="match status" value="1"/>
</dbReference>
<evidence type="ECO:0000259" key="4">
    <source>
        <dbReference type="Pfam" id="PF00294"/>
    </source>
</evidence>
<protein>
    <recommendedName>
        <fullName evidence="4">Carbohydrate kinase PfkB domain-containing protein</fullName>
    </recommendedName>
</protein>
<keyword evidence="2" id="KW-0808">Transferase</keyword>
<dbReference type="InterPro" id="IPR002173">
    <property type="entry name" value="Carboh/pur_kinase_PfkB_CS"/>
</dbReference>
<sequence length="1094" mass="118427">MLGKRAAPHAADAPAEKRRQLLPPQAIVLGAINMDLRATARGVWPDGDVSLNGTFSQLPGGKGANEAVAMHRLGVRAAIVSVVGDDGHGKQLEQGLRAEGVSVHVRKPRQAESFSTGTAVHFITSDAAHGTRKLTVVCFGEDTANRNFGEEEVETVKALMPPGGEAKLLVLQLEISQAAMVEACSHARSSGHAIAFKPSPLGRGDKDALSSAAQILDCGVHLCFVNEVEAAVLLGDTLGLDKLVTLAHAEAAAKEMLLRWSSLRTVVVTCLVAHVLLERWPSAWRQPGLAAEAPVWHVLPRDKEEGVVDVIGAADAFVGAFIASAIDGKDSMESLIRAAAAGTLSTRQAGAQTSLPDKETLERYVSSLRSKAVCSTPEPHLMVLRGSLDCLRIEGLSEQLQQRDVLGARPASRAWHCTQCTSQASLQPSASRYSCLLRQLLTAQLLLLPSSPLERELAPELEKLSSLAGASAPRGTDFEACPSDGALGGSKLVKPSWWGYVAVVGLLASVKGAHEGEATSTNAFVAGLLADAALRRELLQHTLPHTSLLHAAAEAHNAELLGALLRELPAARRRDAQLRRELLVAVSSHRGCLKQLYEAVPDWEPVELPKDQQQLVQKATIKIGLYDRRARKFFDFMSGALVSGEGHILTAAHGFLGPKPSPPSAGKRTIQVMSVMFGMNTPLYGYPRFGEPGDELRDIEHLLIAIGMYSGERAPARWAYSAELLTPPRVLVERTPNNQGRLVDLAVLKISAPLSMTPPHYEPESNLSLCRILDQECIVEPTEMEDSWSPSEIMKEVTPLELTSPDAVPTGGSISFCGWPTPQGQSTQYWDNARYVLTKFRGFLTTPLFVHSGGSGGPCVVCGDTPRIVGVLSADNNLHADRNAYESYFREVTYLNTHYGLPLHVVRPLILKAQALKEIGPFEVRRVEHSLKVHVELGPMWNEGGPLWNGGQLHVTLTDEAVKATGQLSPLRQITLCEDDRQHIGIPLEATHFAFVYPSDVPDGVSLPDNNKCLESFLNVGGFAYFCPSIVDASHVQLRCLMALCANKERGLHFTRHAIRDQNRDSGIYKYLKCATIPQKPEIQLVPTNSCPTR</sequence>
<reference evidence="5 6" key="1">
    <citation type="journal article" date="2024" name="Science">
        <title>Giant polyketide synthase enzymes in the biosynthesis of giant marine polyether toxins.</title>
        <authorList>
            <person name="Fallon T.R."/>
            <person name="Shende V.V."/>
            <person name="Wierzbicki I.H."/>
            <person name="Pendleton A.L."/>
            <person name="Watervoot N.F."/>
            <person name="Auber R.P."/>
            <person name="Gonzalez D.J."/>
            <person name="Wisecaver J.H."/>
            <person name="Moore B.S."/>
        </authorList>
    </citation>
    <scope>NUCLEOTIDE SEQUENCE [LARGE SCALE GENOMIC DNA]</scope>
    <source>
        <strain evidence="5 6">12B1</strain>
    </source>
</reference>
<evidence type="ECO:0000256" key="2">
    <source>
        <dbReference type="ARBA" id="ARBA00022679"/>
    </source>
</evidence>
<dbReference type="Proteomes" id="UP001515480">
    <property type="component" value="Unassembled WGS sequence"/>
</dbReference>
<dbReference type="SUPFAM" id="SSF53613">
    <property type="entry name" value="Ribokinase-like"/>
    <property type="match status" value="1"/>
</dbReference>
<dbReference type="InterPro" id="IPR009003">
    <property type="entry name" value="Peptidase_S1_PA"/>
</dbReference>
<evidence type="ECO:0000256" key="3">
    <source>
        <dbReference type="ARBA" id="ARBA00022777"/>
    </source>
</evidence>
<dbReference type="Gene3D" id="3.40.1190.20">
    <property type="match status" value="1"/>
</dbReference>
<dbReference type="PROSITE" id="PS00583">
    <property type="entry name" value="PFKB_KINASES_1"/>
    <property type="match status" value="1"/>
</dbReference>
<feature type="domain" description="Carbohydrate kinase PfkB" evidence="4">
    <location>
        <begin position="27"/>
        <end position="357"/>
    </location>
</feature>
<dbReference type="EMBL" id="JBGBPQ010000023">
    <property type="protein sequence ID" value="KAL1500320.1"/>
    <property type="molecule type" value="Genomic_DNA"/>
</dbReference>
<proteinExistence type="inferred from homology"/>